<evidence type="ECO:0000313" key="1">
    <source>
        <dbReference type="EMBL" id="MBB6072211.1"/>
    </source>
</evidence>
<gene>
    <name evidence="1" type="ORF">HNQ61_003873</name>
</gene>
<organism evidence="1 2">
    <name type="scientific">Longimicrobium terrae</name>
    <dbReference type="NCBI Taxonomy" id="1639882"/>
    <lineage>
        <taxon>Bacteria</taxon>
        <taxon>Pseudomonadati</taxon>
        <taxon>Gemmatimonadota</taxon>
        <taxon>Longimicrobiia</taxon>
        <taxon>Longimicrobiales</taxon>
        <taxon>Longimicrobiaceae</taxon>
        <taxon>Longimicrobium</taxon>
    </lineage>
</organism>
<evidence type="ECO:0000313" key="2">
    <source>
        <dbReference type="Proteomes" id="UP000582837"/>
    </source>
</evidence>
<accession>A0A841H295</accession>
<dbReference type="AlphaFoldDB" id="A0A841H295"/>
<reference evidence="1 2" key="1">
    <citation type="submission" date="2020-08" db="EMBL/GenBank/DDBJ databases">
        <title>Genomic Encyclopedia of Type Strains, Phase IV (KMG-IV): sequencing the most valuable type-strain genomes for metagenomic binning, comparative biology and taxonomic classification.</title>
        <authorList>
            <person name="Goeker M."/>
        </authorList>
    </citation>
    <scope>NUCLEOTIDE SEQUENCE [LARGE SCALE GENOMIC DNA]</scope>
    <source>
        <strain evidence="1 2">DSM 29007</strain>
    </source>
</reference>
<comment type="caution">
    <text evidence="1">The sequence shown here is derived from an EMBL/GenBank/DDBJ whole genome shotgun (WGS) entry which is preliminary data.</text>
</comment>
<name>A0A841H295_9BACT</name>
<dbReference type="Proteomes" id="UP000582837">
    <property type="component" value="Unassembled WGS sequence"/>
</dbReference>
<dbReference type="EMBL" id="JACHIA010000013">
    <property type="protein sequence ID" value="MBB6072211.1"/>
    <property type="molecule type" value="Genomic_DNA"/>
</dbReference>
<proteinExistence type="predicted"/>
<protein>
    <submittedName>
        <fullName evidence="1">Uncharacterized protein</fullName>
    </submittedName>
</protein>
<sequence>MMIERWMKAMGWRRVSDEPEPAPYVEPRETSRTYRIANTSGRALAVFLEPWGAVYRLNAGEYAELLVEGPPDHPLDWEFGEGTLVIASHAADEGMLTLWHEGEQMHPVSVDTRR</sequence>
<dbReference type="RefSeq" id="WP_170032129.1">
    <property type="nucleotide sequence ID" value="NZ_JABDTL010000001.1"/>
</dbReference>
<keyword evidence="2" id="KW-1185">Reference proteome</keyword>